<dbReference type="OrthoDB" id="1508846at2759"/>
<gene>
    <name evidence="9" type="ORF">PACLA_8A085205</name>
</gene>
<dbReference type="AlphaFoldDB" id="A0A6S7GBR7"/>
<keyword evidence="6" id="KW-1133">Transmembrane helix</keyword>
<evidence type="ECO:0000313" key="10">
    <source>
        <dbReference type="Proteomes" id="UP001152795"/>
    </source>
</evidence>
<keyword evidence="3" id="KW-0813">Transport</keyword>
<dbReference type="Pfam" id="PF05493">
    <property type="entry name" value="ATP_synt_H"/>
    <property type="match status" value="1"/>
</dbReference>
<protein>
    <submittedName>
        <fullName evidence="9">V-type proton ATPase subunit e 1-like</fullName>
    </submittedName>
</protein>
<keyword evidence="4" id="KW-0812">Transmembrane</keyword>
<dbReference type="EMBL" id="CACRXK020001491">
    <property type="protein sequence ID" value="CAB3989448.1"/>
    <property type="molecule type" value="Genomic_DNA"/>
</dbReference>
<dbReference type="Proteomes" id="UP001152795">
    <property type="component" value="Unassembled WGS sequence"/>
</dbReference>
<accession>A0A6S7GBR7</accession>
<evidence type="ECO:0000256" key="7">
    <source>
        <dbReference type="ARBA" id="ARBA00023065"/>
    </source>
</evidence>
<sequence length="82" mass="9200">MVVAKAEAVIPIVVVSLFWLGVGAVAPWFISGPNRSTMRTMIALTAVCCWLFWLIGYMCQLNPIIGPTLKEEEYNAIQLEWK</sequence>
<comment type="subcellular location">
    <subcellularLocation>
        <location evidence="1">Endomembrane system</location>
        <topology evidence="1">Multi-pass membrane protein</topology>
    </subcellularLocation>
</comment>
<dbReference type="PANTHER" id="PTHR12263:SF0">
    <property type="entry name" value="V-TYPE PROTON ATPASE SUBUNIT"/>
    <property type="match status" value="1"/>
</dbReference>
<dbReference type="GO" id="GO:0033179">
    <property type="term" value="C:proton-transporting V-type ATPase, V0 domain"/>
    <property type="evidence" value="ECO:0007669"/>
    <property type="project" value="InterPro"/>
</dbReference>
<evidence type="ECO:0000256" key="4">
    <source>
        <dbReference type="ARBA" id="ARBA00022692"/>
    </source>
</evidence>
<evidence type="ECO:0000256" key="2">
    <source>
        <dbReference type="ARBA" id="ARBA00008328"/>
    </source>
</evidence>
<comment type="caution">
    <text evidence="9">The sequence shown here is derived from an EMBL/GenBank/DDBJ whole genome shotgun (WGS) entry which is preliminary data.</text>
</comment>
<keyword evidence="8" id="KW-0472">Membrane</keyword>
<organism evidence="9 10">
    <name type="scientific">Paramuricea clavata</name>
    <name type="common">Red gorgonian</name>
    <name type="synonym">Violescent sea-whip</name>
    <dbReference type="NCBI Taxonomy" id="317549"/>
    <lineage>
        <taxon>Eukaryota</taxon>
        <taxon>Metazoa</taxon>
        <taxon>Cnidaria</taxon>
        <taxon>Anthozoa</taxon>
        <taxon>Octocorallia</taxon>
        <taxon>Malacalcyonacea</taxon>
        <taxon>Plexauridae</taxon>
        <taxon>Paramuricea</taxon>
    </lineage>
</organism>
<name>A0A6S7GBR7_PARCT</name>
<evidence type="ECO:0000313" key="9">
    <source>
        <dbReference type="EMBL" id="CAB3989448.1"/>
    </source>
</evidence>
<evidence type="ECO:0000256" key="8">
    <source>
        <dbReference type="ARBA" id="ARBA00023136"/>
    </source>
</evidence>
<keyword evidence="7" id="KW-0406">Ion transport</keyword>
<proteinExistence type="inferred from homology"/>
<reference evidence="9" key="1">
    <citation type="submission" date="2020-04" db="EMBL/GenBank/DDBJ databases">
        <authorList>
            <person name="Alioto T."/>
            <person name="Alioto T."/>
            <person name="Gomez Garrido J."/>
        </authorList>
    </citation>
    <scope>NUCLEOTIDE SEQUENCE</scope>
    <source>
        <strain evidence="9">A484AB</strain>
    </source>
</reference>
<comment type="similarity">
    <text evidence="2">Belongs to the V-ATPase e1/e2 subunit family.</text>
</comment>
<dbReference type="PANTHER" id="PTHR12263">
    <property type="entry name" value="VACUOLAR ATP SYNTHASE SUBUNIT H"/>
    <property type="match status" value="1"/>
</dbReference>
<evidence type="ECO:0000256" key="6">
    <source>
        <dbReference type="ARBA" id="ARBA00022989"/>
    </source>
</evidence>
<evidence type="ECO:0000256" key="1">
    <source>
        <dbReference type="ARBA" id="ARBA00004127"/>
    </source>
</evidence>
<keyword evidence="5" id="KW-0375">Hydrogen ion transport</keyword>
<dbReference type="GO" id="GO:0046961">
    <property type="term" value="F:proton-transporting ATPase activity, rotational mechanism"/>
    <property type="evidence" value="ECO:0007669"/>
    <property type="project" value="InterPro"/>
</dbReference>
<dbReference type="InterPro" id="IPR008389">
    <property type="entry name" value="ATPase_V0-cplx_e1/e2_su"/>
</dbReference>
<keyword evidence="10" id="KW-1185">Reference proteome</keyword>
<evidence type="ECO:0000256" key="5">
    <source>
        <dbReference type="ARBA" id="ARBA00022781"/>
    </source>
</evidence>
<dbReference type="GO" id="GO:0012505">
    <property type="term" value="C:endomembrane system"/>
    <property type="evidence" value="ECO:0007669"/>
    <property type="project" value="UniProtKB-SubCell"/>
</dbReference>
<evidence type="ECO:0000256" key="3">
    <source>
        <dbReference type="ARBA" id="ARBA00022448"/>
    </source>
</evidence>